<accession>C9LXG6</accession>
<keyword evidence="2" id="KW-0732">Signal</keyword>
<gene>
    <name evidence="3" type="ORF">SELSPUOL_02174</name>
</gene>
<comment type="caution">
    <text evidence="3">The sequence shown here is derived from an EMBL/GenBank/DDBJ whole genome shotgun (WGS) entry which is preliminary data.</text>
</comment>
<feature type="compositionally biased region" description="Basic and acidic residues" evidence="1">
    <location>
        <begin position="50"/>
        <end position="74"/>
    </location>
</feature>
<name>C9LXG6_SELS3</name>
<feature type="compositionally biased region" description="Basic and acidic residues" evidence="1">
    <location>
        <begin position="82"/>
        <end position="115"/>
    </location>
</feature>
<evidence type="ECO:0000313" key="4">
    <source>
        <dbReference type="Proteomes" id="UP000003505"/>
    </source>
</evidence>
<feature type="chain" id="PRO_5038395866" evidence="2">
    <location>
        <begin position="23"/>
        <end position="128"/>
    </location>
</feature>
<evidence type="ECO:0000256" key="1">
    <source>
        <dbReference type="SAM" id="MobiDB-lite"/>
    </source>
</evidence>
<dbReference type="EMBL" id="ACKP02000049">
    <property type="protein sequence ID" value="EEX76349.1"/>
    <property type="molecule type" value="Genomic_DNA"/>
</dbReference>
<feature type="signal peptide" evidence="2">
    <location>
        <begin position="1"/>
        <end position="22"/>
    </location>
</feature>
<organism evidence="3 4">
    <name type="scientific">Selenomonas sputigena (strain ATCC 35185 / DSM 20758 / CCUG 44933 / VPI D19B-28)</name>
    <dbReference type="NCBI Taxonomy" id="546271"/>
    <lineage>
        <taxon>Bacteria</taxon>
        <taxon>Bacillati</taxon>
        <taxon>Bacillota</taxon>
        <taxon>Negativicutes</taxon>
        <taxon>Selenomonadales</taxon>
        <taxon>Selenomonadaceae</taxon>
        <taxon>Selenomonas</taxon>
    </lineage>
</organism>
<feature type="region of interest" description="Disordered" evidence="1">
    <location>
        <begin position="28"/>
        <end position="128"/>
    </location>
</feature>
<proteinExistence type="predicted"/>
<protein>
    <submittedName>
        <fullName evidence="3">Uncharacterized protein</fullName>
    </submittedName>
</protein>
<dbReference type="Proteomes" id="UP000003505">
    <property type="component" value="Unassembled WGS sequence"/>
</dbReference>
<evidence type="ECO:0000256" key="2">
    <source>
        <dbReference type="SAM" id="SignalP"/>
    </source>
</evidence>
<sequence length="128" mass="14474">MKMNKIVAGGLGLLAMAVLTLADNMGVPFVSKSQPETPKGLHWANTKPRTSHDDFERQWEDTGRRIEEHSKMVREGVAANRAKAEQISKEMDENIAAHEAKRQKYDFEDLGEVGKDMPMQPPTKKRQE</sequence>
<dbReference type="AlphaFoldDB" id="C9LXG6"/>
<dbReference type="STRING" id="546271.Selsp_0510"/>
<evidence type="ECO:0000313" key="3">
    <source>
        <dbReference type="EMBL" id="EEX76349.1"/>
    </source>
</evidence>
<reference evidence="3 4" key="1">
    <citation type="submission" date="2009-09" db="EMBL/GenBank/DDBJ databases">
        <authorList>
            <person name="Weinstock G."/>
            <person name="Sodergren E."/>
            <person name="Clifton S."/>
            <person name="Fulton L."/>
            <person name="Fulton B."/>
            <person name="Courtney L."/>
            <person name="Fronick C."/>
            <person name="Harrison M."/>
            <person name="Strong C."/>
            <person name="Farmer C."/>
            <person name="Delahaunty K."/>
            <person name="Markovic C."/>
            <person name="Hall O."/>
            <person name="Minx P."/>
            <person name="Tomlinson C."/>
            <person name="Mitreva M."/>
            <person name="Nelson J."/>
            <person name="Hou S."/>
            <person name="Wollam A."/>
            <person name="Pepin K.H."/>
            <person name="Johnson M."/>
            <person name="Bhonagiri V."/>
            <person name="Nash W.E."/>
            <person name="Warren W."/>
            <person name="Chinwalla A."/>
            <person name="Mardis E.R."/>
            <person name="Wilson R.K."/>
        </authorList>
    </citation>
    <scope>NUCLEOTIDE SEQUENCE [LARGE SCALE GENOMIC DNA]</scope>
    <source>
        <strain evidence="4">ATCC 35185 / DSM 20758 / VPI D19B-28</strain>
    </source>
</reference>